<sequence>MSPVRLSVAFFLGAFLQTLLVGTFVPLFILASYAQWKKVSRGRKIHLITAFTTVFFGLTIIAHWILGMRRMMLASLYLPPDMSVDQYFLPPYGTDEIARRAIFQLQIVIGDSIMIYRMYHIYEKSLLACVIPSITTAGLLAIGCGVTNQLRNLNTPAELKASDDLATACYCVTLFNSAFMSAAISLRLWKVHLETAVSINMKNSVILRVMKVLVEGAALWTLFVSINFFAFLSKSNLKYTFLDMTSPVVGISFCLIIVRLGTMTPEVREDSWESFQRSQVSKILPVSDLRQSKLPISFDRVKAERDVYISESESSVVVPYDESDVP</sequence>
<reference evidence="1" key="2">
    <citation type="journal article" date="2020" name="Nat. Commun.">
        <title>Large-scale genome sequencing of mycorrhizal fungi provides insights into the early evolution of symbiotic traits.</title>
        <authorList>
            <person name="Miyauchi S."/>
            <person name="Kiss E."/>
            <person name="Kuo A."/>
            <person name="Drula E."/>
            <person name="Kohler A."/>
            <person name="Sanchez-Garcia M."/>
            <person name="Morin E."/>
            <person name="Andreopoulos B."/>
            <person name="Barry K.W."/>
            <person name="Bonito G."/>
            <person name="Buee M."/>
            <person name="Carver A."/>
            <person name="Chen C."/>
            <person name="Cichocki N."/>
            <person name="Clum A."/>
            <person name="Culley D."/>
            <person name="Crous P.W."/>
            <person name="Fauchery L."/>
            <person name="Girlanda M."/>
            <person name="Hayes R.D."/>
            <person name="Keri Z."/>
            <person name="LaButti K."/>
            <person name="Lipzen A."/>
            <person name="Lombard V."/>
            <person name="Magnuson J."/>
            <person name="Maillard F."/>
            <person name="Murat C."/>
            <person name="Nolan M."/>
            <person name="Ohm R.A."/>
            <person name="Pangilinan J."/>
            <person name="Pereira M.F."/>
            <person name="Perotto S."/>
            <person name="Peter M."/>
            <person name="Pfister S."/>
            <person name="Riley R."/>
            <person name="Sitrit Y."/>
            <person name="Stielow J.B."/>
            <person name="Szollosi G."/>
            <person name="Zifcakova L."/>
            <person name="Stursova M."/>
            <person name="Spatafora J.W."/>
            <person name="Tedersoo L."/>
            <person name="Vaario L.M."/>
            <person name="Yamada A."/>
            <person name="Yan M."/>
            <person name="Wang P."/>
            <person name="Xu J."/>
            <person name="Bruns T."/>
            <person name="Baldrian P."/>
            <person name="Vilgalys R."/>
            <person name="Dunand C."/>
            <person name="Henrissat B."/>
            <person name="Grigoriev I.V."/>
            <person name="Hibbett D."/>
            <person name="Nagy L.G."/>
            <person name="Martin F.M."/>
        </authorList>
    </citation>
    <scope>NUCLEOTIDE SEQUENCE</scope>
    <source>
        <strain evidence="1">P2</strain>
    </source>
</reference>
<keyword evidence="2" id="KW-1185">Reference proteome</keyword>
<dbReference type="EMBL" id="MU118056">
    <property type="protein sequence ID" value="KAF9646495.1"/>
    <property type="molecule type" value="Genomic_DNA"/>
</dbReference>
<evidence type="ECO:0000313" key="1">
    <source>
        <dbReference type="EMBL" id="KAF9646495.1"/>
    </source>
</evidence>
<evidence type="ECO:0000313" key="2">
    <source>
        <dbReference type="Proteomes" id="UP000886501"/>
    </source>
</evidence>
<proteinExistence type="predicted"/>
<organism evidence="1 2">
    <name type="scientific">Thelephora ganbajun</name>
    <name type="common">Ganba fungus</name>
    <dbReference type="NCBI Taxonomy" id="370292"/>
    <lineage>
        <taxon>Eukaryota</taxon>
        <taxon>Fungi</taxon>
        <taxon>Dikarya</taxon>
        <taxon>Basidiomycota</taxon>
        <taxon>Agaricomycotina</taxon>
        <taxon>Agaricomycetes</taxon>
        <taxon>Thelephorales</taxon>
        <taxon>Thelephoraceae</taxon>
        <taxon>Thelephora</taxon>
    </lineage>
</organism>
<protein>
    <submittedName>
        <fullName evidence="1">Uncharacterized protein</fullName>
    </submittedName>
</protein>
<name>A0ACB6Z9V7_THEGA</name>
<comment type="caution">
    <text evidence="1">The sequence shown here is derived from an EMBL/GenBank/DDBJ whole genome shotgun (WGS) entry which is preliminary data.</text>
</comment>
<accession>A0ACB6Z9V7</accession>
<gene>
    <name evidence="1" type="ORF">BDM02DRAFT_3188775</name>
</gene>
<dbReference type="Proteomes" id="UP000886501">
    <property type="component" value="Unassembled WGS sequence"/>
</dbReference>
<reference evidence="1" key="1">
    <citation type="submission" date="2019-10" db="EMBL/GenBank/DDBJ databases">
        <authorList>
            <consortium name="DOE Joint Genome Institute"/>
            <person name="Kuo A."/>
            <person name="Miyauchi S."/>
            <person name="Kiss E."/>
            <person name="Drula E."/>
            <person name="Kohler A."/>
            <person name="Sanchez-Garcia M."/>
            <person name="Andreopoulos B."/>
            <person name="Barry K.W."/>
            <person name="Bonito G."/>
            <person name="Buee M."/>
            <person name="Carver A."/>
            <person name="Chen C."/>
            <person name="Cichocki N."/>
            <person name="Clum A."/>
            <person name="Culley D."/>
            <person name="Crous P.W."/>
            <person name="Fauchery L."/>
            <person name="Girlanda M."/>
            <person name="Hayes R."/>
            <person name="Keri Z."/>
            <person name="Labutti K."/>
            <person name="Lipzen A."/>
            <person name="Lombard V."/>
            <person name="Magnuson J."/>
            <person name="Maillard F."/>
            <person name="Morin E."/>
            <person name="Murat C."/>
            <person name="Nolan M."/>
            <person name="Ohm R."/>
            <person name="Pangilinan J."/>
            <person name="Pereira M."/>
            <person name="Perotto S."/>
            <person name="Peter M."/>
            <person name="Riley R."/>
            <person name="Sitrit Y."/>
            <person name="Stielow B."/>
            <person name="Szollosi G."/>
            <person name="Zifcakova L."/>
            <person name="Stursova M."/>
            <person name="Spatafora J.W."/>
            <person name="Tedersoo L."/>
            <person name="Vaario L.-M."/>
            <person name="Yamada A."/>
            <person name="Yan M."/>
            <person name="Wang P."/>
            <person name="Xu J."/>
            <person name="Bruns T."/>
            <person name="Baldrian P."/>
            <person name="Vilgalys R."/>
            <person name="Henrissat B."/>
            <person name="Grigoriev I.V."/>
            <person name="Hibbett D."/>
            <person name="Nagy L.G."/>
            <person name="Martin F.M."/>
        </authorList>
    </citation>
    <scope>NUCLEOTIDE SEQUENCE</scope>
    <source>
        <strain evidence="1">P2</strain>
    </source>
</reference>